<dbReference type="AlphaFoldDB" id="A0A512L3A5"/>
<comment type="subcellular location">
    <subcellularLocation>
        <location evidence="1">Cell inner membrane</location>
    </subcellularLocation>
</comment>
<evidence type="ECO:0000256" key="6">
    <source>
        <dbReference type="ARBA" id="ARBA00023315"/>
    </source>
</evidence>
<reference evidence="7 8" key="1">
    <citation type="submission" date="2019-07" db="EMBL/GenBank/DDBJ databases">
        <title>Whole genome shotgun sequence of Thiobacillus plumbophilus NBRC 107929.</title>
        <authorList>
            <person name="Hosoyama A."/>
            <person name="Uohara A."/>
            <person name="Ohji S."/>
            <person name="Ichikawa N."/>
        </authorList>
    </citation>
    <scope>NUCLEOTIDE SEQUENCE [LARGE SCALE GENOMIC DNA]</scope>
    <source>
        <strain evidence="7 8">NBRC 107929</strain>
    </source>
</reference>
<dbReference type="NCBIfam" id="NF006487">
    <property type="entry name" value="PRK08905.1"/>
    <property type="match status" value="1"/>
</dbReference>
<dbReference type="GO" id="GO:0005886">
    <property type="term" value="C:plasma membrane"/>
    <property type="evidence" value="ECO:0007669"/>
    <property type="project" value="UniProtKB-SubCell"/>
</dbReference>
<keyword evidence="3" id="KW-0997">Cell inner membrane</keyword>
<dbReference type="Proteomes" id="UP000321337">
    <property type="component" value="Unassembled WGS sequence"/>
</dbReference>
<comment type="caution">
    <text evidence="7">The sequence shown here is derived from an EMBL/GenBank/DDBJ whole genome shotgun (WGS) entry which is preliminary data.</text>
</comment>
<keyword evidence="5" id="KW-0472">Membrane</keyword>
<name>A0A512L3A5_9PROT</name>
<keyword evidence="6 7" id="KW-0012">Acyltransferase</keyword>
<evidence type="ECO:0000313" key="7">
    <source>
        <dbReference type="EMBL" id="GEP28956.1"/>
    </source>
</evidence>
<dbReference type="RefSeq" id="WP_147069666.1">
    <property type="nucleotide sequence ID" value="NZ_AP021884.1"/>
</dbReference>
<dbReference type="EMBL" id="BKAD01000001">
    <property type="protein sequence ID" value="GEP28956.1"/>
    <property type="molecule type" value="Genomic_DNA"/>
</dbReference>
<keyword evidence="8" id="KW-1185">Reference proteome</keyword>
<evidence type="ECO:0000256" key="1">
    <source>
        <dbReference type="ARBA" id="ARBA00004533"/>
    </source>
</evidence>
<evidence type="ECO:0000256" key="5">
    <source>
        <dbReference type="ARBA" id="ARBA00023136"/>
    </source>
</evidence>
<organism evidence="7 8">
    <name type="scientific">Sulfuriferula plumbiphila</name>
    <dbReference type="NCBI Taxonomy" id="171865"/>
    <lineage>
        <taxon>Bacteria</taxon>
        <taxon>Pseudomonadati</taxon>
        <taxon>Pseudomonadota</taxon>
        <taxon>Betaproteobacteria</taxon>
        <taxon>Nitrosomonadales</taxon>
        <taxon>Sulfuricellaceae</taxon>
        <taxon>Sulfuriferula</taxon>
    </lineage>
</organism>
<dbReference type="OrthoDB" id="8524027at2"/>
<evidence type="ECO:0000256" key="4">
    <source>
        <dbReference type="ARBA" id="ARBA00022679"/>
    </source>
</evidence>
<accession>A0A512L3A5</accession>
<dbReference type="PANTHER" id="PTHR30606">
    <property type="entry name" value="LIPID A BIOSYNTHESIS LAUROYL ACYLTRANSFERASE"/>
    <property type="match status" value="1"/>
</dbReference>
<evidence type="ECO:0000256" key="3">
    <source>
        <dbReference type="ARBA" id="ARBA00022519"/>
    </source>
</evidence>
<gene>
    <name evidence="7" type="ORF">TPL01_00940</name>
</gene>
<proteinExistence type="predicted"/>
<keyword evidence="2" id="KW-1003">Cell membrane</keyword>
<dbReference type="PANTHER" id="PTHR30606:SF10">
    <property type="entry name" value="PHOSPHATIDYLINOSITOL MANNOSIDE ACYLTRANSFERASE"/>
    <property type="match status" value="1"/>
</dbReference>
<evidence type="ECO:0000256" key="2">
    <source>
        <dbReference type="ARBA" id="ARBA00022475"/>
    </source>
</evidence>
<dbReference type="Pfam" id="PF03279">
    <property type="entry name" value="Lip_A_acyltrans"/>
    <property type="match status" value="1"/>
</dbReference>
<keyword evidence="4 7" id="KW-0808">Transferase</keyword>
<dbReference type="InterPro" id="IPR004960">
    <property type="entry name" value="LipA_acyltrans"/>
</dbReference>
<dbReference type="PIRSF" id="PIRSF026649">
    <property type="entry name" value="MsbB"/>
    <property type="match status" value="1"/>
</dbReference>
<protein>
    <submittedName>
        <fullName evidence="7">Acyltransferase</fullName>
    </submittedName>
</protein>
<evidence type="ECO:0000313" key="8">
    <source>
        <dbReference type="Proteomes" id="UP000321337"/>
    </source>
</evidence>
<dbReference type="GO" id="GO:0009247">
    <property type="term" value="P:glycolipid biosynthetic process"/>
    <property type="evidence" value="ECO:0007669"/>
    <property type="project" value="UniProtKB-ARBA"/>
</dbReference>
<dbReference type="CDD" id="cd07984">
    <property type="entry name" value="LPLAT_LABLAT-like"/>
    <property type="match status" value="1"/>
</dbReference>
<dbReference type="GO" id="GO:0016746">
    <property type="term" value="F:acyltransferase activity"/>
    <property type="evidence" value="ECO:0007669"/>
    <property type="project" value="UniProtKB-KW"/>
</dbReference>
<sequence>MTQFLLRLFARLPLRLWHAAGALGGRLAYRYNARYATRLADNLRHSGIAAGASEYQALLRQCAAEIGKGGAEIIPIWLRPYEQTLKLVKDCQGWEHVEAAVGAGKGVLAMTPHLGCFEIVSLYYAARLPMTVLYRPPRQQWLEGIMRAGRGRGKVNLAKTDVKGVRALLTALKKGEAVGILPDQVASKGEGAWASFFGRQAYTPTLVARLHQSTGAVPLLMFGERLPRGQGYRIHIEPLKADLTGSKEHTAAQLNAALEALIRKYPAQYLWSYNRYKRPGGIEPPPEH</sequence>